<dbReference type="KEGG" id="mgk:FSB76_24615"/>
<organism evidence="1 2">
    <name type="scientific">Mucilaginibacter ginsenosidivorax</name>
    <dbReference type="NCBI Taxonomy" id="862126"/>
    <lineage>
        <taxon>Bacteria</taxon>
        <taxon>Pseudomonadati</taxon>
        <taxon>Bacteroidota</taxon>
        <taxon>Sphingobacteriia</taxon>
        <taxon>Sphingobacteriales</taxon>
        <taxon>Sphingobacteriaceae</taxon>
        <taxon>Mucilaginibacter</taxon>
    </lineage>
</organism>
<sequence>MTLHNNPELFKDAITATAQQMKIAEIYVEKDYWVTLALKTIFESEIGKEAVFKGGTALSKCYKLIERFSEDIDLVVLRHEGESDNQLKTKIRNLTNLVGTVMPEIEVEGITRKMGMNRKTAHAYAKGEFKGEFGQIREHIVVEATWLGNFEPYTTAEVSSFIAEMMRSNGQQALIEEYGLQAFTVRVLTKERTICEKIMSLVRFSYTEKPYEDLAKKIRHVYDIHMLLKDAAVAAFFDSEEFDKLLNMVGKDDILTYKNNNGWLSAPPQNAIIYAESEATWAAIRHPYRTTFKDLVTGSLPEEAELIATLQKIAKRLGSVKWNIGV</sequence>
<evidence type="ECO:0000313" key="2">
    <source>
        <dbReference type="Proteomes" id="UP000321362"/>
    </source>
</evidence>
<gene>
    <name evidence="1" type="ORF">FSB76_24615</name>
</gene>
<dbReference type="GO" id="GO:0016740">
    <property type="term" value="F:transferase activity"/>
    <property type="evidence" value="ECO:0007669"/>
    <property type="project" value="UniProtKB-KW"/>
</dbReference>
<dbReference type="AlphaFoldDB" id="A0A5B8W527"/>
<evidence type="ECO:0000313" key="1">
    <source>
        <dbReference type="EMBL" id="QEC78974.1"/>
    </source>
</evidence>
<dbReference type="EMBL" id="CP042437">
    <property type="protein sequence ID" value="QEC78974.1"/>
    <property type="molecule type" value="Genomic_DNA"/>
</dbReference>
<accession>A0A5B8W527</accession>
<dbReference type="Pfam" id="PF08843">
    <property type="entry name" value="AbiEii"/>
    <property type="match status" value="1"/>
</dbReference>
<dbReference type="Gene3D" id="3.10.450.620">
    <property type="entry name" value="JHP933, nucleotidyltransferase-like core domain"/>
    <property type="match status" value="1"/>
</dbReference>
<name>A0A5B8W527_9SPHI</name>
<reference evidence="1 2" key="1">
    <citation type="journal article" date="2013" name="J. Microbiol.">
        <title>Mucilaginibacter ginsenosidivorax sp. nov., with ginsenoside converting activity isolated from sediment.</title>
        <authorList>
            <person name="Kim J.K."/>
            <person name="Choi T.E."/>
            <person name="Liu Q.M."/>
            <person name="Park H.Y."/>
            <person name="Yi T.H."/>
            <person name="Yoon M.H."/>
            <person name="Kim S.C."/>
            <person name="Im W.T."/>
        </authorList>
    </citation>
    <scope>NUCLEOTIDE SEQUENCE [LARGE SCALE GENOMIC DNA]</scope>
    <source>
        <strain evidence="1 2">KHI28</strain>
    </source>
</reference>
<proteinExistence type="predicted"/>
<dbReference type="OrthoDB" id="9780929at2"/>
<dbReference type="RefSeq" id="WP_147058115.1">
    <property type="nucleotide sequence ID" value="NZ_CP042437.1"/>
</dbReference>
<dbReference type="Proteomes" id="UP000321362">
    <property type="component" value="Chromosome"/>
</dbReference>
<keyword evidence="2" id="KW-1185">Reference proteome</keyword>
<protein>
    <submittedName>
        <fullName evidence="1">Nucleotidyl transferase AbiEii/AbiGii toxin family protein</fullName>
    </submittedName>
</protein>
<dbReference type="InterPro" id="IPR014942">
    <property type="entry name" value="AbiEii"/>
</dbReference>
<keyword evidence="1" id="KW-0808">Transferase</keyword>